<sequence>MSPEKYFTEEQKDKMVAAIREAEKNTSGEIRIHIENHCPKEILDRAADVFANLKMQKTALRNGILFYIALVDKKMAILGDAGINAKVPDKYWDELKNRMIEKFKQGYITEGICEAVIQAGKQLQEFFPYRQDDVNELPDDISFNPSEK</sequence>
<evidence type="ECO:0000313" key="3">
    <source>
        <dbReference type="EMBL" id="KIO45547.1"/>
    </source>
</evidence>
<evidence type="ECO:0000313" key="5">
    <source>
        <dbReference type="Proteomes" id="UP000031980"/>
    </source>
</evidence>
<dbReference type="Pfam" id="PF04536">
    <property type="entry name" value="TPM_phosphatase"/>
    <property type="match status" value="1"/>
</dbReference>
<dbReference type="EMBL" id="JPIT01000031">
    <property type="protein sequence ID" value="KIO43369.1"/>
    <property type="molecule type" value="Genomic_DNA"/>
</dbReference>
<dbReference type="PANTHER" id="PTHR30373">
    <property type="entry name" value="UPF0603 PROTEIN YGCG"/>
    <property type="match status" value="1"/>
</dbReference>
<dbReference type="InterPro" id="IPR007621">
    <property type="entry name" value="TPM_dom"/>
</dbReference>
<evidence type="ECO:0000313" key="4">
    <source>
        <dbReference type="Proteomes" id="UP000031937"/>
    </source>
</evidence>
<reference evidence="3 5" key="1">
    <citation type="submission" date="2014-07" db="EMBL/GenBank/DDBJ databases">
        <title>Porphyromonadaceae bacterium OUH 308042 = ATCC BAA-2681 = DSM 28342 draft genome.</title>
        <authorList>
            <person name="Sydenham T.V."/>
            <person name="Hasman H."/>
            <person name="Justensen U.S."/>
        </authorList>
    </citation>
    <scope>NUCLEOTIDE SEQUENCE [LARGE SCALE GENOMIC DNA]</scope>
    <source>
        <strain evidence="3 5">OUH 308042</strain>
    </source>
</reference>
<proteinExistence type="predicted"/>
<organism evidence="3 5">
    <name type="scientific">Sanguibacteroides justesenii</name>
    <dbReference type="NCBI Taxonomy" id="1547597"/>
    <lineage>
        <taxon>Bacteria</taxon>
        <taxon>Pseudomonadati</taxon>
        <taxon>Bacteroidota</taxon>
        <taxon>Bacteroidia</taxon>
        <taxon>Bacteroidales</taxon>
        <taxon>Porphyromonadaceae</taxon>
        <taxon>Sanguibacteroides</taxon>
    </lineage>
</organism>
<dbReference type="Proteomes" id="UP000031980">
    <property type="component" value="Unassembled WGS sequence"/>
</dbReference>
<evidence type="ECO:0000259" key="1">
    <source>
        <dbReference type="Pfam" id="PF04536"/>
    </source>
</evidence>
<dbReference type="OrthoDB" id="9786161at2"/>
<feature type="domain" description="TPM" evidence="1">
    <location>
        <begin position="4"/>
        <end position="120"/>
    </location>
</feature>
<gene>
    <name evidence="3" type="ORF">BA92_03495</name>
    <name evidence="2" type="ORF">IE90_09465</name>
</gene>
<dbReference type="AlphaFoldDB" id="A0A0C3NHD2"/>
<dbReference type="EMBL" id="JPIU01000037">
    <property type="protein sequence ID" value="KIO45547.1"/>
    <property type="molecule type" value="Genomic_DNA"/>
</dbReference>
<evidence type="ECO:0000313" key="2">
    <source>
        <dbReference type="EMBL" id="KIO43369.1"/>
    </source>
</evidence>
<accession>A0A0C3NHD2</accession>
<dbReference type="Gene3D" id="3.10.310.50">
    <property type="match status" value="1"/>
</dbReference>
<reference evidence="2 4" key="2">
    <citation type="submission" date="2014-07" db="EMBL/GenBank/DDBJ databases">
        <title>Porphyromonadaceae bacterium OUH 334697 = ATCC BAA-2682 = DSM 28341 draft genome.</title>
        <authorList>
            <person name="Sydenham T.V."/>
            <person name="Hasman H."/>
            <person name="Justesen U.S."/>
        </authorList>
    </citation>
    <scope>NUCLEOTIDE SEQUENCE [LARGE SCALE GENOMIC DNA]</scope>
    <source>
        <strain evidence="2 4">OUH 334697</strain>
    </source>
</reference>
<dbReference type="RefSeq" id="WP_041503597.1">
    <property type="nucleotide sequence ID" value="NZ_JPIT01000031.1"/>
</dbReference>
<keyword evidence="5" id="KW-1185">Reference proteome</keyword>
<protein>
    <recommendedName>
        <fullName evidence="1">TPM domain-containing protein</fullName>
    </recommendedName>
</protein>
<comment type="caution">
    <text evidence="3">The sequence shown here is derived from an EMBL/GenBank/DDBJ whole genome shotgun (WGS) entry which is preliminary data.</text>
</comment>
<name>A0A0C3NHD2_9PORP</name>
<dbReference type="Proteomes" id="UP000031937">
    <property type="component" value="Unassembled WGS sequence"/>
</dbReference>
<dbReference type="PANTHER" id="PTHR30373:SF8">
    <property type="entry name" value="BLL7265 PROTEIN"/>
    <property type="match status" value="1"/>
</dbReference>